<keyword evidence="2" id="KW-0119">Carbohydrate metabolism</keyword>
<dbReference type="RefSeq" id="WP_344812045.1">
    <property type="nucleotide sequence ID" value="NZ_BAAAYX010000004.1"/>
</dbReference>
<keyword evidence="5" id="KW-1185">Reference proteome</keyword>
<sequence>MPAIPRVLPGPDEIGAEVAALIVHRYRRRAPGRQFLLGCPGGRSLASTYAHLARLSAAAELDLSDLVVVMMDEYVEPTDAGFRAVDPMLAHSCRRFGRKEIVEPLNEGRPADRRIGPDRLWLPDPADPSAYEDRIAAAGGVDLFLLASGAGDGHVAFNPPGTDAAARTRVVALPDSTRRDNLATFPTFDGRLDAVPRHGVTVGVATIRERSAEVVMVLHGVDKRRAAERVTGATAYDPEWPATVVVECRKPHLYLDRAAAACPASAVSS</sequence>
<organism evidence="4 5">
    <name type="scientific">Microlunatus aurantiacus</name>
    <dbReference type="NCBI Taxonomy" id="446786"/>
    <lineage>
        <taxon>Bacteria</taxon>
        <taxon>Bacillati</taxon>
        <taxon>Actinomycetota</taxon>
        <taxon>Actinomycetes</taxon>
        <taxon>Propionibacteriales</taxon>
        <taxon>Propionibacteriaceae</taxon>
        <taxon>Microlunatus</taxon>
    </lineage>
</organism>
<dbReference type="PANTHER" id="PTHR11280">
    <property type="entry name" value="GLUCOSAMINE-6-PHOSPHATE ISOMERASE"/>
    <property type="match status" value="1"/>
</dbReference>
<dbReference type="SUPFAM" id="SSF100950">
    <property type="entry name" value="NagB/RpiA/CoA transferase-like"/>
    <property type="match status" value="1"/>
</dbReference>
<keyword evidence="1" id="KW-0378">Hydrolase</keyword>
<evidence type="ECO:0000313" key="5">
    <source>
        <dbReference type="Proteomes" id="UP001500051"/>
    </source>
</evidence>
<dbReference type="Pfam" id="PF01182">
    <property type="entry name" value="Glucosamine_iso"/>
    <property type="match status" value="1"/>
</dbReference>
<dbReference type="InterPro" id="IPR037171">
    <property type="entry name" value="NagB/RpiA_transferase-like"/>
</dbReference>
<dbReference type="InterPro" id="IPR004547">
    <property type="entry name" value="Glucosamine6P_isomerase"/>
</dbReference>
<accession>A0ABP7DBH6</accession>
<proteinExistence type="predicted"/>
<comment type="caution">
    <text evidence="4">The sequence shown here is derived from an EMBL/GenBank/DDBJ whole genome shotgun (WGS) entry which is preliminary data.</text>
</comment>
<feature type="domain" description="Glucosamine/galactosamine-6-phosphate isomerase" evidence="3">
    <location>
        <begin position="11"/>
        <end position="247"/>
    </location>
</feature>
<dbReference type="Proteomes" id="UP001500051">
    <property type="component" value="Unassembled WGS sequence"/>
</dbReference>
<gene>
    <name evidence="4" type="primary">nagB</name>
    <name evidence="4" type="ORF">GCM10022204_18600</name>
</gene>
<evidence type="ECO:0000256" key="1">
    <source>
        <dbReference type="ARBA" id="ARBA00022801"/>
    </source>
</evidence>
<evidence type="ECO:0000256" key="2">
    <source>
        <dbReference type="ARBA" id="ARBA00023277"/>
    </source>
</evidence>
<dbReference type="InterPro" id="IPR006148">
    <property type="entry name" value="Glc/Gal-6P_isomerase"/>
</dbReference>
<protein>
    <submittedName>
        <fullName evidence="4">Glucosamine-6-phosphate deaminase</fullName>
    </submittedName>
</protein>
<dbReference type="EMBL" id="BAAAYX010000004">
    <property type="protein sequence ID" value="GAA3701965.1"/>
    <property type="molecule type" value="Genomic_DNA"/>
</dbReference>
<evidence type="ECO:0000259" key="3">
    <source>
        <dbReference type="Pfam" id="PF01182"/>
    </source>
</evidence>
<evidence type="ECO:0000313" key="4">
    <source>
        <dbReference type="EMBL" id="GAA3701965.1"/>
    </source>
</evidence>
<name>A0ABP7DBH6_9ACTN</name>
<dbReference type="PANTHER" id="PTHR11280:SF5">
    <property type="entry name" value="GLUCOSAMINE-6-PHOSPHATE ISOMERASE"/>
    <property type="match status" value="1"/>
</dbReference>
<dbReference type="Gene3D" id="3.40.50.1360">
    <property type="match status" value="1"/>
</dbReference>
<reference evidence="5" key="1">
    <citation type="journal article" date="2019" name="Int. J. Syst. Evol. Microbiol.">
        <title>The Global Catalogue of Microorganisms (GCM) 10K type strain sequencing project: providing services to taxonomists for standard genome sequencing and annotation.</title>
        <authorList>
            <consortium name="The Broad Institute Genomics Platform"/>
            <consortium name="The Broad Institute Genome Sequencing Center for Infectious Disease"/>
            <person name="Wu L."/>
            <person name="Ma J."/>
        </authorList>
    </citation>
    <scope>NUCLEOTIDE SEQUENCE [LARGE SCALE GENOMIC DNA]</scope>
    <source>
        <strain evidence="5">JCM 16548</strain>
    </source>
</reference>